<organism evidence="1 2">
    <name type="scientific">Naganishia adeliensis</name>
    <dbReference type="NCBI Taxonomy" id="92952"/>
    <lineage>
        <taxon>Eukaryota</taxon>
        <taxon>Fungi</taxon>
        <taxon>Dikarya</taxon>
        <taxon>Basidiomycota</taxon>
        <taxon>Agaricomycotina</taxon>
        <taxon>Tremellomycetes</taxon>
        <taxon>Filobasidiales</taxon>
        <taxon>Filobasidiaceae</taxon>
        <taxon>Naganishia</taxon>
    </lineage>
</organism>
<keyword evidence="2" id="KW-1185">Reference proteome</keyword>
<dbReference type="Proteomes" id="UP001230649">
    <property type="component" value="Unassembled WGS sequence"/>
</dbReference>
<proteinExistence type="predicted"/>
<evidence type="ECO:0000313" key="2">
    <source>
        <dbReference type="Proteomes" id="UP001230649"/>
    </source>
</evidence>
<gene>
    <name evidence="1" type="ORF">QFC20_002572</name>
</gene>
<reference evidence="1" key="1">
    <citation type="submission" date="2023-04" db="EMBL/GenBank/DDBJ databases">
        <title>Draft Genome sequencing of Naganishia species isolated from polar environments using Oxford Nanopore Technology.</title>
        <authorList>
            <person name="Leo P."/>
            <person name="Venkateswaran K."/>
        </authorList>
    </citation>
    <scope>NUCLEOTIDE SEQUENCE</scope>
    <source>
        <strain evidence="1">MNA-CCFEE 5262</strain>
    </source>
</reference>
<protein>
    <submittedName>
        <fullName evidence="1">Uncharacterized protein</fullName>
    </submittedName>
</protein>
<comment type="caution">
    <text evidence="1">The sequence shown here is derived from an EMBL/GenBank/DDBJ whole genome shotgun (WGS) entry which is preliminary data.</text>
</comment>
<dbReference type="EMBL" id="JASBWS010000019">
    <property type="protein sequence ID" value="KAJ9111281.1"/>
    <property type="molecule type" value="Genomic_DNA"/>
</dbReference>
<accession>A0ACC2WKE7</accession>
<name>A0ACC2WKE7_9TREE</name>
<evidence type="ECO:0000313" key="1">
    <source>
        <dbReference type="EMBL" id="KAJ9111281.1"/>
    </source>
</evidence>
<sequence length="1063" mass="117518">MPAPLVRVPAQYVHYAHSTLAFLAFTAAFALACALHYKKVVKNGIAGIGDWAPERPLFQILIAVCSGPRFLLIFLQWLITRKKSPRESVGFRKKTDEVSNGIGAEVQEEGWTLPDWIALVGVARTFTCGGWVYVTSTDHHDFHDLSMIAYLLLTIPWMFGTISLTPWTRPQTLKRRKYIASAFFGSIPPLIFFFIRHKVHRLPGAYSYYSLFEWGLVLMDVAFDAVGAGDVGRLQLQVVYLDGVDAPARTAVAGTHSKSGNTFILGEALQPSTSGVVDSRMELPAKEAGWDVGADVVGGKEFENVMRLFAFLSDVYLNICYWTIFIDLALSLFYFSVWELVYYLSSYLALSGSELSLLATSTPYILIYPPLSRFATSRRGQNVLRLITILCGMTAWAMPGPKSRLLSVSVANATMWCAMAGGLFRLNGAEAVSSEARLFAIGILSTVVLKFLNYSVNPLWCIVDKDSNGWNKTGLVLALLAYTEKSLRSNRLEPQPSSAISAPANVTSVQTDTAIRTNVASSHPGLVACGFGSLIFLIQTFISDASTIIAWNWSGYPVKDQPTYMDHVPVVISCAAVAIIQPFAFELYRNVLGRDLQNPRIRSYMDRTQNRQRIFGIIAFAACIALCSRTASWAPQELALSILNERNGFIAGCVVIAYILQALPRYFQGMSALRSYKHFGHAMLLYVVLDVLSVVTVAYAFVPGGQLFRERGGLVISVAFLLTVLGDYYLPKSDNGRHSSSKSKAPSSRVQRYGAVTLGLLAACSWIFQYRFQHGLTTKAYTAVSAPGKPESLFTAAIWTVGLSSSIILATGLILLVVGFPQVHFGVDLAGRESQKRQLELIRDLDLDVIGLLESDLHRFVYGNRDLTRMLVEEMGYNVDLGPGPNKHTWGAALLSRHPILESRHLLLPSPHGELAPAIHAKLLIANQTINVIVSHNGQEEDALDRQLQSAALARVMSEAHPEPFLFLGYVVTHVGAKRPAPYEILCEYIAFRNLWRVGYARVSHGDITDTELQAAKFIVPSEGVPVDYATNEQLYYHTYEGEIPEGWRFPSVFRGNGTRYVF</sequence>